<dbReference type="NCBIfam" id="TIGR00271">
    <property type="entry name" value="uncharacterized hydrophobic domain"/>
    <property type="match status" value="1"/>
</dbReference>
<feature type="transmembrane region" description="Helical" evidence="1">
    <location>
        <begin position="106"/>
        <end position="129"/>
    </location>
</feature>
<dbReference type="InterPro" id="IPR005240">
    <property type="entry name" value="DUF389"/>
</dbReference>
<keyword evidence="3" id="KW-1185">Reference proteome</keyword>
<feature type="transmembrane region" description="Helical" evidence="1">
    <location>
        <begin position="74"/>
        <end position="94"/>
    </location>
</feature>
<sequence length="599" mass="66396">MAKFRQTNTPKFTWVNRFRNWLTFNLGISQARKEEIYRDLLASVTLQDVSYWLQVIFAAGIATLGLVLNSPAVIIGAMLISPLMGTILATGLGFAAGDLILAMRAILNLTLSCIVAILFAFILVGILPFKELTSEISVRTNPNVLDLVIALFSGALGSIATCKEPKGVVTSIPGVSIAVALMPPLCVVGYGIGIATSLNFTNGLEIARGGGLLFLTNLIAITLMAMIVFLLLRIDTPVVREQVREWHQQNPESSWFQSFIDHSLISDRLKVIGSLPSRFILILFPVLVLLIPLNESLIQLRQEITQKQQKNQIIKVGTEIWQQKFAVFTDGQRRSDISKIFAQEQSGKLLMQIRVFTSKLYTSEEKNEFVQLVASRLKKNPDAVQLQLIEIPTASKDLIAQLAAIEKKELAVDKKPQPTIAEYQTAFLQSTETALQNFQLPPPAELLGYEMVITNSVTEPLSLNMVYLSKREMSTDAKNLLVGDIRNRLVFPNANVRFQRIPINQGTITLAPDKAELSSASTQSLTRIGRTLELQPNLQIELIADLSNKELNSITQKRTDAIKKYLNSKWKIAANQIQISQGKVESNNSIGLKMKVIKS</sequence>
<dbReference type="PANTHER" id="PTHR20992">
    <property type="entry name" value="AT15442P-RELATED"/>
    <property type="match status" value="1"/>
</dbReference>
<reference evidence="2 3" key="1">
    <citation type="submission" date="2017-08" db="EMBL/GenBank/DDBJ databases">
        <title>Draft genome sequence of filamentous cyanobacterium Calothrix elsteri CCALA 953.</title>
        <authorList>
            <person name="Gagunashvili A.N."/>
            <person name="Elster J."/>
            <person name="Andresson O.S."/>
        </authorList>
    </citation>
    <scope>NUCLEOTIDE SEQUENCE [LARGE SCALE GENOMIC DNA]</scope>
    <source>
        <strain evidence="2 3">CCALA 953</strain>
    </source>
</reference>
<proteinExistence type="predicted"/>
<feature type="transmembrane region" description="Helical" evidence="1">
    <location>
        <begin position="174"/>
        <end position="192"/>
    </location>
</feature>
<organism evidence="2 3">
    <name type="scientific">Brunnivagina elsteri CCALA 953</name>
    <dbReference type="NCBI Taxonomy" id="987040"/>
    <lineage>
        <taxon>Bacteria</taxon>
        <taxon>Bacillati</taxon>
        <taxon>Cyanobacteriota</taxon>
        <taxon>Cyanophyceae</taxon>
        <taxon>Nostocales</taxon>
        <taxon>Calotrichaceae</taxon>
        <taxon>Brunnivagina</taxon>
    </lineage>
</organism>
<feature type="transmembrane region" description="Helical" evidence="1">
    <location>
        <begin position="49"/>
        <end position="68"/>
    </location>
</feature>
<dbReference type="OrthoDB" id="9790659at2"/>
<protein>
    <recommendedName>
        <fullName evidence="4">TIGR00341 family protein</fullName>
    </recommendedName>
</protein>
<dbReference type="PANTHER" id="PTHR20992:SF9">
    <property type="entry name" value="AT15442P-RELATED"/>
    <property type="match status" value="1"/>
</dbReference>
<evidence type="ECO:0000313" key="3">
    <source>
        <dbReference type="Proteomes" id="UP000218238"/>
    </source>
</evidence>
<dbReference type="Pfam" id="PF04087">
    <property type="entry name" value="DUF389"/>
    <property type="match status" value="1"/>
</dbReference>
<accession>A0A2A2TJB8</accession>
<dbReference type="EMBL" id="NTFS01000117">
    <property type="protein sequence ID" value="PAX54319.1"/>
    <property type="molecule type" value="Genomic_DNA"/>
</dbReference>
<keyword evidence="1" id="KW-0472">Membrane</keyword>
<feature type="transmembrane region" description="Helical" evidence="1">
    <location>
        <begin position="212"/>
        <end position="232"/>
    </location>
</feature>
<dbReference type="Proteomes" id="UP000218238">
    <property type="component" value="Unassembled WGS sequence"/>
</dbReference>
<name>A0A2A2TJB8_9CYAN</name>
<gene>
    <name evidence="2" type="ORF">CK510_12475</name>
</gene>
<comment type="caution">
    <text evidence="2">The sequence shown here is derived from an EMBL/GenBank/DDBJ whole genome shotgun (WGS) entry which is preliminary data.</text>
</comment>
<feature type="transmembrane region" description="Helical" evidence="1">
    <location>
        <begin position="144"/>
        <end position="162"/>
    </location>
</feature>
<evidence type="ECO:0008006" key="4">
    <source>
        <dbReference type="Google" id="ProtNLM"/>
    </source>
</evidence>
<evidence type="ECO:0000256" key="1">
    <source>
        <dbReference type="SAM" id="Phobius"/>
    </source>
</evidence>
<evidence type="ECO:0000313" key="2">
    <source>
        <dbReference type="EMBL" id="PAX54319.1"/>
    </source>
</evidence>
<dbReference type="AlphaFoldDB" id="A0A2A2TJB8"/>
<keyword evidence="1" id="KW-1133">Transmembrane helix</keyword>
<keyword evidence="1" id="KW-0812">Transmembrane</keyword>
<dbReference type="RefSeq" id="WP_095722012.1">
    <property type="nucleotide sequence ID" value="NZ_NTFS01000117.1"/>
</dbReference>
<feature type="transmembrane region" description="Helical" evidence="1">
    <location>
        <begin position="275"/>
        <end position="293"/>
    </location>
</feature>